<name>A0ABY6ZET0_9BACL</name>
<organism evidence="1 2">
    <name type="scientific">Alicyclobacillus fastidiosus</name>
    <dbReference type="NCBI Taxonomy" id="392011"/>
    <lineage>
        <taxon>Bacteria</taxon>
        <taxon>Bacillati</taxon>
        <taxon>Bacillota</taxon>
        <taxon>Bacilli</taxon>
        <taxon>Bacillales</taxon>
        <taxon>Alicyclobacillaceae</taxon>
        <taxon>Alicyclobacillus</taxon>
    </lineage>
</organism>
<protein>
    <submittedName>
        <fullName evidence="1">Uncharacterized protein</fullName>
    </submittedName>
</protein>
<dbReference type="RefSeq" id="WP_268005269.1">
    <property type="nucleotide sequence ID" value="NZ_BSUT01000001.1"/>
</dbReference>
<proteinExistence type="predicted"/>
<keyword evidence="2" id="KW-1185">Reference proteome</keyword>
<dbReference type="EMBL" id="CP104067">
    <property type="protein sequence ID" value="WAH41356.1"/>
    <property type="molecule type" value="Genomic_DNA"/>
</dbReference>
<dbReference type="Proteomes" id="UP001164761">
    <property type="component" value="Chromosome"/>
</dbReference>
<accession>A0ABY6ZET0</accession>
<evidence type="ECO:0000313" key="1">
    <source>
        <dbReference type="EMBL" id="WAH41356.1"/>
    </source>
</evidence>
<gene>
    <name evidence="1" type="ORF">NZD89_24410</name>
</gene>
<evidence type="ECO:0000313" key="2">
    <source>
        <dbReference type="Proteomes" id="UP001164761"/>
    </source>
</evidence>
<sequence>MATGENPTVLMCFHCGNETLMKKLATHTIKDSDKIGMDDFGDPLYVVDFVTTWDLCLCPVCKECTLTKEEWCSEDSPFSPGDKIILFPTIKRNSGKIPLKIHAAYEAALRVRRIDGRSAHCHFVEL</sequence>
<reference evidence="1" key="1">
    <citation type="submission" date="2022-08" db="EMBL/GenBank/DDBJ databases">
        <title>Alicyclobacillus fastidiosus DSM 17978, complete genome.</title>
        <authorList>
            <person name="Wang Q."/>
            <person name="Cai R."/>
            <person name="Wang Z."/>
        </authorList>
    </citation>
    <scope>NUCLEOTIDE SEQUENCE</scope>
    <source>
        <strain evidence="1">DSM 17978</strain>
    </source>
</reference>